<dbReference type="UniPathway" id="UPA00253">
    <property type="reaction ID" value="UER00331"/>
</dbReference>
<dbReference type="FunFam" id="3.90.1170.20:FF:000001">
    <property type="entry name" value="Nicotinate-nucleotide diphosphorylase (Carboxylating)"/>
    <property type="match status" value="1"/>
</dbReference>
<dbReference type="InterPro" id="IPR004393">
    <property type="entry name" value="NadC"/>
</dbReference>
<comment type="function">
    <text evidence="1">Involved in the catabolism of quinolinic acid (QA).</text>
</comment>
<dbReference type="PANTHER" id="PTHR32179:SF3">
    <property type="entry name" value="NICOTINATE-NUCLEOTIDE PYROPHOSPHORYLASE [CARBOXYLATING]"/>
    <property type="match status" value="1"/>
</dbReference>
<dbReference type="Gene3D" id="3.20.20.70">
    <property type="entry name" value="Aldolase class I"/>
    <property type="match status" value="1"/>
</dbReference>
<dbReference type="GO" id="GO:0005737">
    <property type="term" value="C:cytoplasm"/>
    <property type="evidence" value="ECO:0007669"/>
    <property type="project" value="TreeGrafter"/>
</dbReference>
<dbReference type="FunFam" id="3.20.20.70:FF:000030">
    <property type="entry name" value="Nicotinate-nucleotide pyrophosphorylase, carboxylating"/>
    <property type="match status" value="1"/>
</dbReference>
<gene>
    <name evidence="15" type="primary">nadC</name>
    <name evidence="15" type="ORF">ENG67_07020</name>
</gene>
<evidence type="ECO:0000313" key="15">
    <source>
        <dbReference type="EMBL" id="HDM90940.1"/>
    </source>
</evidence>
<evidence type="ECO:0000256" key="8">
    <source>
        <dbReference type="ARBA" id="ARBA00022679"/>
    </source>
</evidence>
<dbReference type="EMBL" id="DRBW01000256">
    <property type="protein sequence ID" value="HDM90940.1"/>
    <property type="molecule type" value="Genomic_DNA"/>
</dbReference>
<comment type="catalytic activity">
    <reaction evidence="10">
        <text>nicotinate beta-D-ribonucleotide + CO2 + diphosphate = quinolinate + 5-phospho-alpha-D-ribose 1-diphosphate + 2 H(+)</text>
        <dbReference type="Rhea" id="RHEA:12733"/>
        <dbReference type="ChEBI" id="CHEBI:15378"/>
        <dbReference type="ChEBI" id="CHEBI:16526"/>
        <dbReference type="ChEBI" id="CHEBI:29959"/>
        <dbReference type="ChEBI" id="CHEBI:33019"/>
        <dbReference type="ChEBI" id="CHEBI:57502"/>
        <dbReference type="ChEBI" id="CHEBI:58017"/>
        <dbReference type="EC" id="2.4.2.19"/>
    </reaction>
</comment>
<comment type="caution">
    <text evidence="15">The sequence shown here is derived from an EMBL/GenBank/DDBJ whole genome shotgun (WGS) entry which is preliminary data.</text>
</comment>
<dbReference type="InterPro" id="IPR002638">
    <property type="entry name" value="Quinolinate_PRibosylTrfase_C"/>
</dbReference>
<dbReference type="SUPFAM" id="SSF54675">
    <property type="entry name" value="Nicotinate/Quinolinate PRTase N-terminal domain-like"/>
    <property type="match status" value="1"/>
</dbReference>
<protein>
    <recommendedName>
        <fullName evidence="11">Probable nicotinate-nucleotide pyrophosphorylase [carboxylating]</fullName>
        <ecNumber evidence="5">2.4.2.19</ecNumber>
    </recommendedName>
    <alternativeName>
        <fullName evidence="9">Quinolinate phosphoribosyltransferase [decarboxylating]</fullName>
    </alternativeName>
</protein>
<dbReference type="CDD" id="cd01572">
    <property type="entry name" value="QPRTase"/>
    <property type="match status" value="1"/>
</dbReference>
<sequence>MREELLFQRFLEFLREDLPNGDVTSELVLDENHRAKALFISRDHGILSGIELIRYFLDRLGIEAENLKPSGAEISEGDVLMRAAGNARLILSVERTSLNLLSHLSGIATETRKLVDKASRHGVKIAATRKTLPGLREFEKLAVVHGGGDPHRFSLSDMVLIKDNHKKLAGGIEKAIRRARAASFSLKVEVEVENPEEALTAAREGVDIIMLDNFTPSAIRETVQRLKEAGLRDRVTLEASGGITPENIEDYLTAGIDLISVGYITKSARSLDISLEIVA</sequence>
<dbReference type="InterPro" id="IPR036068">
    <property type="entry name" value="Nicotinate_pribotase-like_C"/>
</dbReference>
<dbReference type="Proteomes" id="UP000885931">
    <property type="component" value="Unassembled WGS sequence"/>
</dbReference>
<dbReference type="PANTHER" id="PTHR32179">
    <property type="entry name" value="NICOTINATE-NUCLEOTIDE PYROPHOSPHORYLASE [CARBOXYLATING]"/>
    <property type="match status" value="1"/>
</dbReference>
<dbReference type="AlphaFoldDB" id="A0A7C1BGL0"/>
<evidence type="ECO:0000259" key="14">
    <source>
        <dbReference type="Pfam" id="PF02749"/>
    </source>
</evidence>
<dbReference type="Gene3D" id="3.90.1170.20">
    <property type="entry name" value="Quinolinate phosphoribosyl transferase, N-terminal domain"/>
    <property type="match status" value="1"/>
</dbReference>
<reference evidence="15" key="1">
    <citation type="journal article" date="2020" name="mSystems">
        <title>Genome- and Community-Level Interaction Insights into Carbon Utilization and Element Cycling Functions of Hydrothermarchaeota in Hydrothermal Sediment.</title>
        <authorList>
            <person name="Zhou Z."/>
            <person name="Liu Y."/>
            <person name="Xu W."/>
            <person name="Pan J."/>
            <person name="Luo Z.H."/>
            <person name="Li M."/>
        </authorList>
    </citation>
    <scope>NUCLEOTIDE SEQUENCE [LARGE SCALE GENOMIC DNA]</scope>
    <source>
        <strain evidence="15">HyVt-237</strain>
    </source>
</reference>
<dbReference type="PIRSF" id="PIRSF006250">
    <property type="entry name" value="NadC_ModD"/>
    <property type="match status" value="1"/>
</dbReference>
<evidence type="ECO:0000256" key="7">
    <source>
        <dbReference type="ARBA" id="ARBA00022676"/>
    </source>
</evidence>
<feature type="domain" description="Quinolinate phosphoribosyl transferase C-terminal" evidence="13">
    <location>
        <begin position="107"/>
        <end position="276"/>
    </location>
</feature>
<evidence type="ECO:0000256" key="4">
    <source>
        <dbReference type="ARBA" id="ARBA00011218"/>
    </source>
</evidence>
<dbReference type="Pfam" id="PF01729">
    <property type="entry name" value="QRPTase_C"/>
    <property type="match status" value="1"/>
</dbReference>
<dbReference type="InterPro" id="IPR013785">
    <property type="entry name" value="Aldolase_TIM"/>
</dbReference>
<keyword evidence="8 12" id="KW-0808">Transferase</keyword>
<accession>A0A7C1BGL0</accession>
<proteinExistence type="inferred from homology"/>
<keyword evidence="7 12" id="KW-0328">Glycosyltransferase</keyword>
<dbReference type="GO" id="GO:0034213">
    <property type="term" value="P:quinolinate catabolic process"/>
    <property type="evidence" value="ECO:0007669"/>
    <property type="project" value="TreeGrafter"/>
</dbReference>
<evidence type="ECO:0000259" key="13">
    <source>
        <dbReference type="Pfam" id="PF01729"/>
    </source>
</evidence>
<dbReference type="SUPFAM" id="SSF51690">
    <property type="entry name" value="Nicotinate/Quinolinate PRTase C-terminal domain-like"/>
    <property type="match status" value="1"/>
</dbReference>
<dbReference type="NCBIfam" id="TIGR00078">
    <property type="entry name" value="nadC"/>
    <property type="match status" value="1"/>
</dbReference>
<comment type="subunit">
    <text evidence="4">Hexamer formed by 3 homodimers.</text>
</comment>
<evidence type="ECO:0000256" key="3">
    <source>
        <dbReference type="ARBA" id="ARBA00009400"/>
    </source>
</evidence>
<evidence type="ECO:0000256" key="6">
    <source>
        <dbReference type="ARBA" id="ARBA00022642"/>
    </source>
</evidence>
<evidence type="ECO:0000256" key="11">
    <source>
        <dbReference type="ARBA" id="ARBA00069173"/>
    </source>
</evidence>
<dbReference type="EC" id="2.4.2.19" evidence="5"/>
<organism evidence="15">
    <name type="scientific">candidate division WOR-3 bacterium</name>
    <dbReference type="NCBI Taxonomy" id="2052148"/>
    <lineage>
        <taxon>Bacteria</taxon>
        <taxon>Bacteria division WOR-3</taxon>
    </lineage>
</organism>
<dbReference type="InterPro" id="IPR022412">
    <property type="entry name" value="Quinolinate_PRibosylTrfase_N"/>
</dbReference>
<comment type="similarity">
    <text evidence="3 12">Belongs to the NadC/ModD family.</text>
</comment>
<dbReference type="GO" id="GO:0004514">
    <property type="term" value="F:nicotinate-nucleotide diphosphorylase (carboxylating) activity"/>
    <property type="evidence" value="ECO:0007669"/>
    <property type="project" value="UniProtKB-EC"/>
</dbReference>
<dbReference type="InterPro" id="IPR027277">
    <property type="entry name" value="NadC/ModD"/>
</dbReference>
<comment type="pathway">
    <text evidence="2">Cofactor biosynthesis; NAD(+) biosynthesis; nicotinate D-ribonucleotide from quinolinate: step 1/1.</text>
</comment>
<name>A0A7C1BGL0_UNCW3</name>
<evidence type="ECO:0000256" key="10">
    <source>
        <dbReference type="ARBA" id="ARBA00047445"/>
    </source>
</evidence>
<feature type="domain" description="Quinolinate phosphoribosyl transferase N-terminal" evidence="14">
    <location>
        <begin position="22"/>
        <end position="105"/>
    </location>
</feature>
<dbReference type="GO" id="GO:0009435">
    <property type="term" value="P:NAD+ biosynthetic process"/>
    <property type="evidence" value="ECO:0007669"/>
    <property type="project" value="UniProtKB-UniPathway"/>
</dbReference>
<dbReference type="Pfam" id="PF02749">
    <property type="entry name" value="QRPTase_N"/>
    <property type="match status" value="1"/>
</dbReference>
<evidence type="ECO:0000256" key="2">
    <source>
        <dbReference type="ARBA" id="ARBA00004893"/>
    </source>
</evidence>
<evidence type="ECO:0000256" key="12">
    <source>
        <dbReference type="PIRNR" id="PIRNR006250"/>
    </source>
</evidence>
<evidence type="ECO:0000256" key="5">
    <source>
        <dbReference type="ARBA" id="ARBA00011944"/>
    </source>
</evidence>
<evidence type="ECO:0000256" key="1">
    <source>
        <dbReference type="ARBA" id="ARBA00003237"/>
    </source>
</evidence>
<evidence type="ECO:0000256" key="9">
    <source>
        <dbReference type="ARBA" id="ARBA00033102"/>
    </source>
</evidence>
<dbReference type="InterPro" id="IPR037128">
    <property type="entry name" value="Quinolinate_PRibosylTase_N_sf"/>
</dbReference>
<keyword evidence="6" id="KW-0662">Pyridine nucleotide biosynthesis</keyword>